<sequence length="351" mass="41478">MLPKIQIIGNNIPAYLASLKLSTSNSIYLDEQDVPVYLSNYCDHRLVTLLNEIAPGWKNNVQYQYVDSVTLTNWEHLKNKDLIKKYTDIDNHYYTENNNFLQGIVFNEESLLAHLQNLCYNNENVNTFSTDSSDLTITTEAKNHKHKHFPTLRNNAILTFKFFEFMPPRIELWHSGFIYEYGNNIGLVFSLDYTSQIRAETYLKDTYNAVSFNYREFTNYVTINSHENNEIVIGPNNNCIEPFLGFDMLLVVDQINNLQSSNFNKRTTSTAIELIKYIDCAHLFNHCDYPYWKDHRKRTDEEGYIHFLKAKIFTNEFNKYLLYKYDWQELTEQINVHKGQIKTQLKEKKLI</sequence>
<dbReference type="InterPro" id="IPR036188">
    <property type="entry name" value="FAD/NAD-bd_sf"/>
</dbReference>
<dbReference type="Gene3D" id="3.50.50.60">
    <property type="entry name" value="FAD/NAD(P)-binding domain"/>
    <property type="match status" value="1"/>
</dbReference>
<protein>
    <submittedName>
        <fullName evidence="1">Uncharacterized protein</fullName>
    </submittedName>
</protein>
<evidence type="ECO:0000313" key="1">
    <source>
        <dbReference type="EMBL" id="SVA26409.1"/>
    </source>
</evidence>
<proteinExistence type="predicted"/>
<reference evidence="1" key="1">
    <citation type="submission" date="2018-05" db="EMBL/GenBank/DDBJ databases">
        <authorList>
            <person name="Lanie J.A."/>
            <person name="Ng W.-L."/>
            <person name="Kazmierczak K.M."/>
            <person name="Andrzejewski T.M."/>
            <person name="Davidsen T.M."/>
            <person name="Wayne K.J."/>
            <person name="Tettelin H."/>
            <person name="Glass J.I."/>
            <person name="Rusch D."/>
            <person name="Podicherti R."/>
            <person name="Tsui H.-C.T."/>
            <person name="Winkler M.E."/>
        </authorList>
    </citation>
    <scope>NUCLEOTIDE SEQUENCE</scope>
</reference>
<gene>
    <name evidence="1" type="ORF">METZ01_LOCUS79263</name>
</gene>
<dbReference type="EMBL" id="UINC01006251">
    <property type="protein sequence ID" value="SVA26409.1"/>
    <property type="molecule type" value="Genomic_DNA"/>
</dbReference>
<name>A0A381UE57_9ZZZZ</name>
<organism evidence="1">
    <name type="scientific">marine metagenome</name>
    <dbReference type="NCBI Taxonomy" id="408172"/>
    <lineage>
        <taxon>unclassified sequences</taxon>
        <taxon>metagenomes</taxon>
        <taxon>ecological metagenomes</taxon>
    </lineage>
</organism>
<accession>A0A381UE57</accession>
<dbReference type="AlphaFoldDB" id="A0A381UE57"/>